<dbReference type="Gene3D" id="1.50.10.160">
    <property type="match status" value="1"/>
</dbReference>
<dbReference type="Gene3D" id="1.50.10.20">
    <property type="match status" value="1"/>
</dbReference>
<dbReference type="EMBL" id="CP000850">
    <property type="protein sequence ID" value="ABV97191.1"/>
    <property type="molecule type" value="Genomic_DNA"/>
</dbReference>
<dbReference type="HOGENOM" id="CLU_041269_0_0_11"/>
<dbReference type="InterPro" id="IPR008930">
    <property type="entry name" value="Terpenoid_cyclase/PrenylTrfase"/>
</dbReference>
<gene>
    <name evidence="2" type="ordered locus">Sare_1288</name>
</gene>
<reference evidence="2" key="1">
    <citation type="submission" date="2007-10" db="EMBL/GenBank/DDBJ databases">
        <title>Complete sequence of Salinispora arenicola CNS-205.</title>
        <authorList>
            <consortium name="US DOE Joint Genome Institute"/>
            <person name="Copeland A."/>
            <person name="Lucas S."/>
            <person name="Lapidus A."/>
            <person name="Barry K."/>
            <person name="Glavina del Rio T."/>
            <person name="Dalin E."/>
            <person name="Tice H."/>
            <person name="Pitluck S."/>
            <person name="Foster B."/>
            <person name="Schmutz J."/>
            <person name="Larimer F."/>
            <person name="Land M."/>
            <person name="Hauser L."/>
            <person name="Kyrpides N."/>
            <person name="Ivanova N."/>
            <person name="Jensen P.R."/>
            <person name="Moore B.S."/>
            <person name="Penn K."/>
            <person name="Jenkins C."/>
            <person name="Udwary D."/>
            <person name="Xiang L."/>
            <person name="Gontang E."/>
            <person name="Richardson P."/>
        </authorList>
    </citation>
    <scope>NUCLEOTIDE SEQUENCE [LARGE SCALE GENOMIC DNA]</scope>
    <source>
        <strain evidence="2">CNS-205</strain>
    </source>
</reference>
<dbReference type="PANTHER" id="PTHR31739:SF25">
    <property type="entry name" value="(E,E)-GERANYLLINALOOL SYNTHASE"/>
    <property type="match status" value="1"/>
</dbReference>
<dbReference type="SUPFAM" id="SSF48239">
    <property type="entry name" value="Terpenoid cyclases/Protein prenyltransferases"/>
    <property type="match status" value="1"/>
</dbReference>
<name>A8M709_SALAI</name>
<dbReference type="GO" id="GO:0016102">
    <property type="term" value="P:diterpenoid biosynthetic process"/>
    <property type="evidence" value="ECO:0007669"/>
    <property type="project" value="TreeGrafter"/>
</dbReference>
<dbReference type="AlphaFoldDB" id="A8M709"/>
<sequence length="531" mass="55383">MSADLGASAPAAVEPVPAGRADTAESLVAELIRVPAGQVSPSLYETARLVSLAPWLTGHAERVRHLLTSQRPDGGWGPPEGYALVPTVSATEALLAELRTAPAAEPLIRATDAGLTVLTRWLSAPRSLPDTPAIDLIVPALAAAINRHLVEADLPSALGHWRAAARLRLPAGMDDRRLAAVHGLIGAGAALPEKLLHALEVVGSAAHGVRGVRPTRSGIVGASPAATAAWLGSPAGGHRHPGASAYLERVVRQHDALAPCATPITVFERAWVVATLARAGLAVTQAPDLIPGLIADLTSVGTCAGPGLPPDADTTAVTLYALAHLGFSVDLECLWRYETPDGFCTWPGEDGFSLSTNAHVLDVVGLILTTDPGADRRHVTAARRLADALRQRQQADGSWQDRWHASPYYATMCCALALAGFPGPGTAVTSLARAASWIVDTQRANGSWGRWKGTVEETAYAVQVLATVGRGRPGADEAIRRGRAYLTEGTTAHDPGPPLWHDKDLYRPAMIVRAAVVAARHLAGAAGPATA</sequence>
<dbReference type="GO" id="GO:0000287">
    <property type="term" value="F:magnesium ion binding"/>
    <property type="evidence" value="ECO:0007669"/>
    <property type="project" value="TreeGrafter"/>
</dbReference>
<dbReference type="InterPro" id="IPR032696">
    <property type="entry name" value="SQ_cyclase_C"/>
</dbReference>
<dbReference type="InterPro" id="IPR050148">
    <property type="entry name" value="Terpene_synthase-like"/>
</dbReference>
<feature type="domain" description="Squalene cyclase C-terminal" evidence="1">
    <location>
        <begin position="376"/>
        <end position="463"/>
    </location>
</feature>
<dbReference type="STRING" id="391037.Sare_1288"/>
<dbReference type="OrthoDB" id="9758578at2"/>
<dbReference type="GO" id="GO:0010333">
    <property type="term" value="F:terpene synthase activity"/>
    <property type="evidence" value="ECO:0007669"/>
    <property type="project" value="InterPro"/>
</dbReference>
<evidence type="ECO:0000313" key="2">
    <source>
        <dbReference type="EMBL" id="ABV97191.1"/>
    </source>
</evidence>
<dbReference type="KEGG" id="saq:Sare_1288"/>
<dbReference type="PANTHER" id="PTHR31739">
    <property type="entry name" value="ENT-COPALYL DIPHOSPHATE SYNTHASE, CHLOROPLASTIC"/>
    <property type="match status" value="1"/>
</dbReference>
<evidence type="ECO:0000259" key="1">
    <source>
        <dbReference type="Pfam" id="PF13243"/>
    </source>
</evidence>
<accession>A8M709</accession>
<dbReference type="PATRIC" id="fig|391037.6.peg.1310"/>
<dbReference type="Pfam" id="PF13243">
    <property type="entry name" value="SQHop_cyclase_C"/>
    <property type="match status" value="1"/>
</dbReference>
<organism evidence="2">
    <name type="scientific">Salinispora arenicola (strain CNS-205)</name>
    <dbReference type="NCBI Taxonomy" id="391037"/>
    <lineage>
        <taxon>Bacteria</taxon>
        <taxon>Bacillati</taxon>
        <taxon>Actinomycetota</taxon>
        <taxon>Actinomycetes</taxon>
        <taxon>Micromonosporales</taxon>
        <taxon>Micromonosporaceae</taxon>
        <taxon>Salinispora</taxon>
    </lineage>
</organism>
<proteinExistence type="predicted"/>
<protein>
    <recommendedName>
        <fullName evidence="1">Squalene cyclase C-terminal domain-containing protein</fullName>
    </recommendedName>
</protein>
<dbReference type="eggNOG" id="COG1657">
    <property type="taxonomic scope" value="Bacteria"/>
</dbReference>